<protein>
    <submittedName>
        <fullName evidence="5">AAA family ATPase</fullName>
    </submittedName>
</protein>
<sequence>DMSMAARMMAEILFAEGMLASDKVVTVSRADLVGSFVGMSKALVNNAFKDANGGVLFINEAYSLMLGDNDYFGKETMDALIANLDGAKGRLICIAAGSSSEMQQWLEADRRIAARFNKTVAF</sequence>
<evidence type="ECO:0000256" key="3">
    <source>
        <dbReference type="ARBA" id="ARBA00022840"/>
    </source>
</evidence>
<dbReference type="Pfam" id="PF00004">
    <property type="entry name" value="AAA"/>
    <property type="match status" value="1"/>
</dbReference>
<dbReference type="EMBL" id="DXFB01000030">
    <property type="protein sequence ID" value="HIX44836.1"/>
    <property type="molecule type" value="Genomic_DNA"/>
</dbReference>
<name>A0A9D1VQ89_9BACT</name>
<keyword evidence="2" id="KW-0547">Nucleotide-binding</keyword>
<evidence type="ECO:0000259" key="4">
    <source>
        <dbReference type="Pfam" id="PF00004"/>
    </source>
</evidence>
<dbReference type="Proteomes" id="UP000824246">
    <property type="component" value="Unassembled WGS sequence"/>
</dbReference>
<feature type="non-terminal residue" evidence="5">
    <location>
        <position position="1"/>
    </location>
</feature>
<dbReference type="AlphaFoldDB" id="A0A9D1VQ89"/>
<evidence type="ECO:0000256" key="2">
    <source>
        <dbReference type="ARBA" id="ARBA00022741"/>
    </source>
</evidence>
<dbReference type="GO" id="GO:0005524">
    <property type="term" value="F:ATP binding"/>
    <property type="evidence" value="ECO:0007669"/>
    <property type="project" value="UniProtKB-KW"/>
</dbReference>
<reference evidence="5" key="1">
    <citation type="journal article" date="2021" name="PeerJ">
        <title>Extensive microbial diversity within the chicken gut microbiome revealed by metagenomics and culture.</title>
        <authorList>
            <person name="Gilroy R."/>
            <person name="Ravi A."/>
            <person name="Getino M."/>
            <person name="Pursley I."/>
            <person name="Horton D.L."/>
            <person name="Alikhan N.F."/>
            <person name="Baker D."/>
            <person name="Gharbi K."/>
            <person name="Hall N."/>
            <person name="Watson M."/>
            <person name="Adriaenssens E.M."/>
            <person name="Foster-Nyarko E."/>
            <person name="Jarju S."/>
            <person name="Secka A."/>
            <person name="Antonio M."/>
            <person name="Oren A."/>
            <person name="Chaudhuri R.R."/>
            <person name="La Ragione R."/>
            <person name="Hildebrand F."/>
            <person name="Pallen M.J."/>
        </authorList>
    </citation>
    <scope>NUCLEOTIDE SEQUENCE</scope>
    <source>
        <strain evidence="5">ChiHjej12B11-16260</strain>
    </source>
</reference>
<dbReference type="InterPro" id="IPR050773">
    <property type="entry name" value="CbxX/CfxQ_RuBisCO_ESX"/>
</dbReference>
<dbReference type="PANTHER" id="PTHR43392">
    <property type="entry name" value="AAA-TYPE ATPASE FAMILY PROTEIN / ANKYRIN REPEAT FAMILY PROTEIN"/>
    <property type="match status" value="1"/>
</dbReference>
<organism evidence="5 6">
    <name type="scientific">Candidatus Barnesiella excrementipullorum</name>
    <dbReference type="NCBI Taxonomy" id="2838479"/>
    <lineage>
        <taxon>Bacteria</taxon>
        <taxon>Pseudomonadati</taxon>
        <taxon>Bacteroidota</taxon>
        <taxon>Bacteroidia</taxon>
        <taxon>Bacteroidales</taxon>
        <taxon>Barnesiellaceae</taxon>
        <taxon>Barnesiella</taxon>
    </lineage>
</organism>
<dbReference type="InterPro" id="IPR000641">
    <property type="entry name" value="CbxX/CfxQ"/>
</dbReference>
<comment type="similarity">
    <text evidence="1">Belongs to the CbxX/CfxQ family.</text>
</comment>
<evidence type="ECO:0000313" key="6">
    <source>
        <dbReference type="Proteomes" id="UP000824246"/>
    </source>
</evidence>
<gene>
    <name evidence="5" type="ORF">H9982_01310</name>
</gene>
<accession>A0A9D1VQ89</accession>
<dbReference type="PANTHER" id="PTHR43392:SF2">
    <property type="entry name" value="AAA-TYPE ATPASE FAMILY PROTEIN _ ANKYRIN REPEAT FAMILY PROTEIN"/>
    <property type="match status" value="1"/>
</dbReference>
<dbReference type="Gene3D" id="3.40.50.300">
    <property type="entry name" value="P-loop containing nucleotide triphosphate hydrolases"/>
    <property type="match status" value="1"/>
</dbReference>
<proteinExistence type="inferred from homology"/>
<dbReference type="PRINTS" id="PR00819">
    <property type="entry name" value="CBXCFQXSUPER"/>
</dbReference>
<reference evidence="5" key="2">
    <citation type="submission" date="2021-04" db="EMBL/GenBank/DDBJ databases">
        <authorList>
            <person name="Gilroy R."/>
        </authorList>
    </citation>
    <scope>NUCLEOTIDE SEQUENCE</scope>
    <source>
        <strain evidence="5">ChiHjej12B11-16260</strain>
    </source>
</reference>
<keyword evidence="3" id="KW-0067">ATP-binding</keyword>
<dbReference type="InterPro" id="IPR027417">
    <property type="entry name" value="P-loop_NTPase"/>
</dbReference>
<evidence type="ECO:0000313" key="5">
    <source>
        <dbReference type="EMBL" id="HIX44836.1"/>
    </source>
</evidence>
<comment type="caution">
    <text evidence="5">The sequence shown here is derived from an EMBL/GenBank/DDBJ whole genome shotgun (WGS) entry which is preliminary data.</text>
</comment>
<feature type="domain" description="ATPase AAA-type core" evidence="4">
    <location>
        <begin position="9"/>
        <end position="119"/>
    </location>
</feature>
<evidence type="ECO:0000256" key="1">
    <source>
        <dbReference type="ARBA" id="ARBA00010378"/>
    </source>
</evidence>
<dbReference type="InterPro" id="IPR003959">
    <property type="entry name" value="ATPase_AAA_core"/>
</dbReference>
<dbReference type="GO" id="GO:0016887">
    <property type="term" value="F:ATP hydrolysis activity"/>
    <property type="evidence" value="ECO:0007669"/>
    <property type="project" value="InterPro"/>
</dbReference>
<dbReference type="SUPFAM" id="SSF52540">
    <property type="entry name" value="P-loop containing nucleoside triphosphate hydrolases"/>
    <property type="match status" value="1"/>
</dbReference>